<reference evidence="1 2" key="1">
    <citation type="submission" date="2015-03" db="EMBL/GenBank/DDBJ databases">
        <authorList>
            <person name="Murphy D."/>
        </authorList>
    </citation>
    <scope>NUCLEOTIDE SEQUENCE [LARGE SCALE GENOMIC DNA]</scope>
    <source>
        <strain evidence="1 2">D16</strain>
    </source>
</reference>
<organism evidence="1 2">
    <name type="scientific">Mycolicibacterium conceptionense</name>
    <dbReference type="NCBI Taxonomy" id="451644"/>
    <lineage>
        <taxon>Bacteria</taxon>
        <taxon>Bacillati</taxon>
        <taxon>Actinomycetota</taxon>
        <taxon>Actinomycetes</taxon>
        <taxon>Mycobacteriales</taxon>
        <taxon>Mycobacteriaceae</taxon>
        <taxon>Mycolicibacterium</taxon>
    </lineage>
</organism>
<name>A0A0U1E140_9MYCO</name>
<sequence>MSMNVGAVVTATRDQLAAELREAGRPLSTMQLAARCGIPWHTVRLVDASCSWAQAFAEHRYGAVLDCRDGVHTVAVPPLPGLIHPLLVELEAAGIISRVTAPGVGKHAADGFVRQANHAWVSWRYCGRRSDPEFDAVVAGL</sequence>
<dbReference type="AlphaFoldDB" id="A0A0U1E140"/>
<accession>A0A0U1E140</accession>
<evidence type="ECO:0000313" key="1">
    <source>
        <dbReference type="EMBL" id="CQD25176.1"/>
    </source>
</evidence>
<dbReference type="Proteomes" id="UP000182227">
    <property type="component" value="Unassembled WGS sequence"/>
</dbReference>
<protein>
    <submittedName>
        <fullName evidence="1">Uncharacterized protein</fullName>
    </submittedName>
</protein>
<dbReference type="EMBL" id="CTEF01000009">
    <property type="protein sequence ID" value="CQD25176.1"/>
    <property type="molecule type" value="Genomic_DNA"/>
</dbReference>
<gene>
    <name evidence="1" type="ORF">BN970_06974</name>
</gene>
<proteinExistence type="predicted"/>
<evidence type="ECO:0000313" key="2">
    <source>
        <dbReference type="Proteomes" id="UP000182227"/>
    </source>
</evidence>